<evidence type="ECO:0000313" key="1">
    <source>
        <dbReference type="EMBL" id="EPY53131.1"/>
    </source>
</evidence>
<proteinExistence type="predicted"/>
<organism evidence="1 2">
    <name type="scientific">Schizosaccharomyces cryophilus (strain OY26 / ATCC MYA-4695 / CBS 11777 / NBRC 106824 / NRRL Y48691)</name>
    <name type="common">Fission yeast</name>
    <dbReference type="NCBI Taxonomy" id="653667"/>
    <lineage>
        <taxon>Eukaryota</taxon>
        <taxon>Fungi</taxon>
        <taxon>Dikarya</taxon>
        <taxon>Ascomycota</taxon>
        <taxon>Taphrinomycotina</taxon>
        <taxon>Schizosaccharomycetes</taxon>
        <taxon>Schizosaccharomycetales</taxon>
        <taxon>Schizosaccharomycetaceae</taxon>
        <taxon>Schizosaccharomyces</taxon>
    </lineage>
</organism>
<reference evidence="1 2" key="1">
    <citation type="journal article" date="2011" name="Science">
        <title>Comparative functional genomics of the fission yeasts.</title>
        <authorList>
            <person name="Rhind N."/>
            <person name="Chen Z."/>
            <person name="Yassour M."/>
            <person name="Thompson D.A."/>
            <person name="Haas B.J."/>
            <person name="Habib N."/>
            <person name="Wapinski I."/>
            <person name="Roy S."/>
            <person name="Lin M.F."/>
            <person name="Heiman D.I."/>
            <person name="Young S.K."/>
            <person name="Furuya K."/>
            <person name="Guo Y."/>
            <person name="Pidoux A."/>
            <person name="Chen H.M."/>
            <person name="Robbertse B."/>
            <person name="Goldberg J.M."/>
            <person name="Aoki K."/>
            <person name="Bayne E.H."/>
            <person name="Berlin A.M."/>
            <person name="Desjardins C.A."/>
            <person name="Dobbs E."/>
            <person name="Dukaj L."/>
            <person name="Fan L."/>
            <person name="FitzGerald M.G."/>
            <person name="French C."/>
            <person name="Gujja S."/>
            <person name="Hansen K."/>
            <person name="Keifenheim D."/>
            <person name="Levin J.Z."/>
            <person name="Mosher R.A."/>
            <person name="Mueller C.A."/>
            <person name="Pfiffner J."/>
            <person name="Priest M."/>
            <person name="Russ C."/>
            <person name="Smialowska A."/>
            <person name="Swoboda P."/>
            <person name="Sykes S.M."/>
            <person name="Vaughn M."/>
            <person name="Vengrova S."/>
            <person name="Yoder R."/>
            <person name="Zeng Q."/>
            <person name="Allshire R."/>
            <person name="Baulcombe D."/>
            <person name="Birren B.W."/>
            <person name="Brown W."/>
            <person name="Ekwall K."/>
            <person name="Kellis M."/>
            <person name="Leatherwood J."/>
            <person name="Levin H."/>
            <person name="Margalit H."/>
            <person name="Martienssen R."/>
            <person name="Nieduszynski C.A."/>
            <person name="Spatafora J.W."/>
            <person name="Friedman N."/>
            <person name="Dalgaard J.Z."/>
            <person name="Baumann P."/>
            <person name="Niki H."/>
            <person name="Regev A."/>
            <person name="Nusbaum C."/>
        </authorList>
    </citation>
    <scope>NUCLEOTIDE SEQUENCE [LARGE SCALE GENOMIC DNA]</scope>
    <source>
        <strain evidence="2">OY26 / ATCC MYA-4695 / CBS 11777 / NBRC 106824 / NRRL Y48691</strain>
    </source>
</reference>
<dbReference type="HOGENOM" id="CLU_2591152_0_0_1"/>
<gene>
    <name evidence="1" type="ORF">SPOG_05493</name>
</gene>
<keyword evidence="2" id="KW-1185">Reference proteome</keyword>
<dbReference type="Proteomes" id="UP000015464">
    <property type="component" value="Unassembled WGS sequence"/>
</dbReference>
<dbReference type="EMBL" id="KE546988">
    <property type="protein sequence ID" value="EPY53131.1"/>
    <property type="molecule type" value="Genomic_DNA"/>
</dbReference>
<protein>
    <submittedName>
        <fullName evidence="1">Uncharacterized protein</fullName>
    </submittedName>
</protein>
<evidence type="ECO:0000313" key="2">
    <source>
        <dbReference type="Proteomes" id="UP000015464"/>
    </source>
</evidence>
<dbReference type="AlphaFoldDB" id="S9XHH6"/>
<sequence>MLRMKYIRRKKERQRQFCLKPKLPFLIKDNFGFELSVPLRERYEDENFKKTKIFDFFKLVFGTLIYDRELWSFFKHGCRL</sequence>
<dbReference type="GeneID" id="25039379"/>
<accession>S9XHH6</accession>
<name>S9XHH6_SCHCR</name>
<dbReference type="RefSeq" id="XP_013022095.1">
    <property type="nucleotide sequence ID" value="XM_013166641.1"/>
</dbReference>